<dbReference type="CDD" id="cd00167">
    <property type="entry name" value="SANT"/>
    <property type="match status" value="1"/>
</dbReference>
<keyword evidence="2" id="KW-0539">Nucleus</keyword>
<dbReference type="InterPro" id="IPR050560">
    <property type="entry name" value="MYB_TF"/>
</dbReference>
<feature type="compositionally biased region" description="Basic residues" evidence="3">
    <location>
        <begin position="53"/>
        <end position="64"/>
    </location>
</feature>
<proteinExistence type="predicted"/>
<evidence type="ECO:0000256" key="2">
    <source>
        <dbReference type="ARBA" id="ARBA00023242"/>
    </source>
</evidence>
<feature type="domain" description="Myb-like" evidence="4">
    <location>
        <begin position="4"/>
        <end position="54"/>
    </location>
</feature>
<organism evidence="6 7">
    <name type="scientific">Quillaja saponaria</name>
    <name type="common">Soap bark tree</name>
    <dbReference type="NCBI Taxonomy" id="32244"/>
    <lineage>
        <taxon>Eukaryota</taxon>
        <taxon>Viridiplantae</taxon>
        <taxon>Streptophyta</taxon>
        <taxon>Embryophyta</taxon>
        <taxon>Tracheophyta</taxon>
        <taxon>Spermatophyta</taxon>
        <taxon>Magnoliopsida</taxon>
        <taxon>eudicotyledons</taxon>
        <taxon>Gunneridae</taxon>
        <taxon>Pentapetalae</taxon>
        <taxon>rosids</taxon>
        <taxon>fabids</taxon>
        <taxon>Fabales</taxon>
        <taxon>Quillajaceae</taxon>
        <taxon>Quillaja</taxon>
    </lineage>
</organism>
<comment type="caution">
    <text evidence="6">The sequence shown here is derived from an EMBL/GenBank/DDBJ whole genome shotgun (WGS) entry which is preliminary data.</text>
</comment>
<dbReference type="AlphaFoldDB" id="A0AAD7M770"/>
<dbReference type="EMBL" id="JARAOO010000004">
    <property type="protein sequence ID" value="KAJ7970817.1"/>
    <property type="molecule type" value="Genomic_DNA"/>
</dbReference>
<dbReference type="GO" id="GO:0000981">
    <property type="term" value="F:DNA-binding transcription factor activity, RNA polymerase II-specific"/>
    <property type="evidence" value="ECO:0007669"/>
    <property type="project" value="TreeGrafter"/>
</dbReference>
<dbReference type="PROSITE" id="PS00018">
    <property type="entry name" value="EF_HAND_1"/>
    <property type="match status" value="1"/>
</dbReference>
<evidence type="ECO:0000256" key="1">
    <source>
        <dbReference type="ARBA" id="ARBA00004123"/>
    </source>
</evidence>
<keyword evidence="7" id="KW-1185">Reference proteome</keyword>
<dbReference type="SMART" id="SM00717">
    <property type="entry name" value="SANT"/>
    <property type="match status" value="1"/>
</dbReference>
<dbReference type="InterPro" id="IPR009057">
    <property type="entry name" value="Homeodomain-like_sf"/>
</dbReference>
<dbReference type="GO" id="GO:0000978">
    <property type="term" value="F:RNA polymerase II cis-regulatory region sequence-specific DNA binding"/>
    <property type="evidence" value="ECO:0007669"/>
    <property type="project" value="TreeGrafter"/>
</dbReference>
<feature type="region of interest" description="Disordered" evidence="3">
    <location>
        <begin position="53"/>
        <end position="74"/>
    </location>
</feature>
<dbReference type="SUPFAM" id="SSF46689">
    <property type="entry name" value="Homeodomain-like"/>
    <property type="match status" value="1"/>
</dbReference>
<dbReference type="Gene3D" id="1.10.10.60">
    <property type="entry name" value="Homeodomain-like"/>
    <property type="match status" value="1"/>
</dbReference>
<comment type="subcellular location">
    <subcellularLocation>
        <location evidence="1">Nucleus</location>
    </subcellularLocation>
</comment>
<evidence type="ECO:0000259" key="5">
    <source>
        <dbReference type="PROSITE" id="PS51294"/>
    </source>
</evidence>
<dbReference type="PROSITE" id="PS50090">
    <property type="entry name" value="MYB_LIKE"/>
    <property type="match status" value="1"/>
</dbReference>
<gene>
    <name evidence="6" type="ORF">O6P43_008941</name>
</gene>
<dbReference type="PANTHER" id="PTHR45614:SF273">
    <property type="entry name" value="MYB DOMAIN PROTEIN 100-RELATED"/>
    <property type="match status" value="1"/>
</dbReference>
<evidence type="ECO:0000256" key="3">
    <source>
        <dbReference type="SAM" id="MobiDB-lite"/>
    </source>
</evidence>
<accession>A0AAD7M770</accession>
<dbReference type="PANTHER" id="PTHR45614">
    <property type="entry name" value="MYB PROTEIN-RELATED"/>
    <property type="match status" value="1"/>
</dbReference>
<dbReference type="GO" id="GO:0005634">
    <property type="term" value="C:nucleus"/>
    <property type="evidence" value="ECO:0007669"/>
    <property type="project" value="UniProtKB-SubCell"/>
</dbReference>
<evidence type="ECO:0000259" key="4">
    <source>
        <dbReference type="PROSITE" id="PS50090"/>
    </source>
</evidence>
<dbReference type="PROSITE" id="PS51294">
    <property type="entry name" value="HTH_MYB"/>
    <property type="match status" value="1"/>
</dbReference>
<dbReference type="KEGG" id="qsa:O6P43_008941"/>
<name>A0AAD7M770_QUISA</name>
<dbReference type="InterPro" id="IPR001005">
    <property type="entry name" value="SANT/Myb"/>
</dbReference>
<dbReference type="Proteomes" id="UP001163823">
    <property type="component" value="Chromosome 4"/>
</dbReference>
<sequence>MDCLVDMQKDTWTEEEDIILIRAHQEIGNRWAEIARRLPGRTENTIKNHWNATKRRQNAKKKNKQNPNLNGGSLLQNYIRSVTGAVADDQPKMEQSLYPQVNNNNNNVDSSNSDLISSEEWGRAAAGAGYDDDEVIMGLISLDKNFSAENYGIDSIFGDDGEPCGSVVDDSNSVDFEMSSSENKEMDLLEMLCGSGHL</sequence>
<evidence type="ECO:0000313" key="7">
    <source>
        <dbReference type="Proteomes" id="UP001163823"/>
    </source>
</evidence>
<evidence type="ECO:0000313" key="6">
    <source>
        <dbReference type="EMBL" id="KAJ7970817.1"/>
    </source>
</evidence>
<reference evidence="6" key="1">
    <citation type="journal article" date="2023" name="Science">
        <title>Elucidation of the pathway for biosynthesis of saponin adjuvants from the soapbark tree.</title>
        <authorList>
            <person name="Reed J."/>
            <person name="Orme A."/>
            <person name="El-Demerdash A."/>
            <person name="Owen C."/>
            <person name="Martin L.B.B."/>
            <person name="Misra R.C."/>
            <person name="Kikuchi S."/>
            <person name="Rejzek M."/>
            <person name="Martin A.C."/>
            <person name="Harkess A."/>
            <person name="Leebens-Mack J."/>
            <person name="Louveau T."/>
            <person name="Stephenson M.J."/>
            <person name="Osbourn A."/>
        </authorList>
    </citation>
    <scope>NUCLEOTIDE SEQUENCE</scope>
    <source>
        <strain evidence="6">S10</strain>
    </source>
</reference>
<dbReference type="InterPro" id="IPR018247">
    <property type="entry name" value="EF_Hand_1_Ca_BS"/>
</dbReference>
<protein>
    <submittedName>
        <fullName evidence="6">Myb transcription factor</fullName>
    </submittedName>
</protein>
<dbReference type="Pfam" id="PF00249">
    <property type="entry name" value="Myb_DNA-binding"/>
    <property type="match status" value="1"/>
</dbReference>
<dbReference type="InterPro" id="IPR017930">
    <property type="entry name" value="Myb_dom"/>
</dbReference>
<feature type="domain" description="HTH myb-type" evidence="5">
    <location>
        <begin position="8"/>
        <end position="58"/>
    </location>
</feature>